<dbReference type="AlphaFoldDB" id="A0AAN1JK30"/>
<proteinExistence type="predicted"/>
<organism evidence="3 4">
    <name type="scientific">Paraburkholderia hospita</name>
    <dbReference type="NCBI Taxonomy" id="169430"/>
    <lineage>
        <taxon>Bacteria</taxon>
        <taxon>Pseudomonadati</taxon>
        <taxon>Pseudomonadota</taxon>
        <taxon>Betaproteobacteria</taxon>
        <taxon>Burkholderiales</taxon>
        <taxon>Burkholderiaceae</taxon>
        <taxon>Paraburkholderia</taxon>
    </lineage>
</organism>
<reference evidence="3 4" key="1">
    <citation type="submission" date="2018-01" db="EMBL/GenBank/DDBJ databases">
        <title>Species boundaries and ecological features among Paraburkholderia terrae DSMZ17804T, P. hospita DSMZ17164T and P. caribensis DSMZ13236T.</title>
        <authorList>
            <person name="Pratama A.A."/>
        </authorList>
    </citation>
    <scope>NUCLEOTIDE SEQUENCE [LARGE SCALE GENOMIC DNA]</scope>
    <source>
        <strain evidence="3 4">DSM 17164</strain>
    </source>
</reference>
<accession>A0AAN1JK30</accession>
<dbReference type="Proteomes" id="UP000236649">
    <property type="component" value="Chromosome 4"/>
</dbReference>
<dbReference type="EMBL" id="CP026108">
    <property type="protein sequence ID" value="AUT75432.1"/>
    <property type="molecule type" value="Genomic_DNA"/>
</dbReference>
<dbReference type="RefSeq" id="WP_103153756.1">
    <property type="nucleotide sequence ID" value="NZ_CP026108.1"/>
</dbReference>
<evidence type="ECO:0000256" key="1">
    <source>
        <dbReference type="SAM" id="MobiDB-lite"/>
    </source>
</evidence>
<dbReference type="GeneID" id="55535346"/>
<feature type="region of interest" description="Disordered" evidence="1">
    <location>
        <begin position="201"/>
        <end position="241"/>
    </location>
</feature>
<gene>
    <name evidence="3" type="ORF">C2L64_44385</name>
</gene>
<evidence type="ECO:0000256" key="2">
    <source>
        <dbReference type="SAM" id="SignalP"/>
    </source>
</evidence>
<keyword evidence="2" id="KW-0732">Signal</keyword>
<evidence type="ECO:0000313" key="4">
    <source>
        <dbReference type="Proteomes" id="UP000236649"/>
    </source>
</evidence>
<feature type="compositionally biased region" description="Pro residues" evidence="1">
    <location>
        <begin position="228"/>
        <end position="241"/>
    </location>
</feature>
<feature type="chain" id="PRO_5042936126" evidence="2">
    <location>
        <begin position="23"/>
        <end position="241"/>
    </location>
</feature>
<feature type="signal peptide" evidence="2">
    <location>
        <begin position="1"/>
        <end position="22"/>
    </location>
</feature>
<sequence length="241" mass="24499">MFSINRLVALTCAVALTGVAHALAKPAGASHVQPVTAHVPTADFDVAMPPRSTAAASAVMAASAVTPAASVPVPAAPPSRLSIDEIDEKIRAQVSRQLSGDGDAAKSIGLATPAPQAAPAPVVVIKPPAPQPGRARTESVKFVGAFNDATGSSVLYEFRGAYYPAHVGEKLLNGWRVSKISGFLVTVTDGEGKKPRTWTEPIAGGMATADPQDNNAPARTLNDLSGALPPPLPAPLIPTGG</sequence>
<name>A0AAN1JK30_9BURK</name>
<protein>
    <submittedName>
        <fullName evidence="3">Uncharacterized protein</fullName>
    </submittedName>
</protein>
<dbReference type="KEGG" id="phs:C2L64_44385"/>
<evidence type="ECO:0000313" key="3">
    <source>
        <dbReference type="EMBL" id="AUT75432.1"/>
    </source>
</evidence>